<sequence length="361" mass="39039">MLLLDAFVCMLNGASSCESLSADGHRKSTLSDLTPSNACDMAAVASRQAARLRALETLQLPSATDAEVLRAAYFEQALSFHPDLRDKDDSQAAAMFRQLSEAYWVLANDSVPDFSMQSILELWVTDFALEVSSLPEIVATELQLTPEAESIHRHFEVATAAKGIISGERLRCELCGFQVRGHGEMKAHFLEMHHSDAKRWADGAVRVATSSFLDFMTSSAGVGSGHFPLADGSCVRLKPQAAPDGLGGGSRTEDGLEQGLRPSGVEGGEDPSGTTTTNNNNNNIHTNNNNNIHNNNNNNIHNNNNNNIHNNNNNNDGSSGAVAEALRRLPAEAFVLRNYSCVFACYCCCFFACCCCCYCCC</sequence>
<dbReference type="EMBL" id="CAJNNV010032094">
    <property type="protein sequence ID" value="CAE8638934.1"/>
    <property type="molecule type" value="Genomic_DNA"/>
</dbReference>
<evidence type="ECO:0000256" key="2">
    <source>
        <dbReference type="SAM" id="SignalP"/>
    </source>
</evidence>
<accession>A0A813HME7</accession>
<comment type="caution">
    <text evidence="4">The sequence shown here is derived from an EMBL/GenBank/DDBJ whole genome shotgun (WGS) entry which is preliminary data.</text>
</comment>
<dbReference type="SUPFAM" id="SSF46565">
    <property type="entry name" value="Chaperone J-domain"/>
    <property type="match status" value="1"/>
</dbReference>
<feature type="compositionally biased region" description="Low complexity" evidence="1">
    <location>
        <begin position="275"/>
        <end position="315"/>
    </location>
</feature>
<evidence type="ECO:0000313" key="5">
    <source>
        <dbReference type="Proteomes" id="UP000654075"/>
    </source>
</evidence>
<dbReference type="InterPro" id="IPR036869">
    <property type="entry name" value="J_dom_sf"/>
</dbReference>
<dbReference type="SMART" id="SM00271">
    <property type="entry name" value="DnaJ"/>
    <property type="match status" value="1"/>
</dbReference>
<dbReference type="Pfam" id="PF00226">
    <property type="entry name" value="DnaJ"/>
    <property type="match status" value="1"/>
</dbReference>
<dbReference type="AlphaFoldDB" id="A0A813HME7"/>
<gene>
    <name evidence="4" type="ORF">PGLA1383_LOCUS54022</name>
</gene>
<dbReference type="Gene3D" id="1.10.287.110">
    <property type="entry name" value="DnaJ domain"/>
    <property type="match status" value="1"/>
</dbReference>
<dbReference type="Proteomes" id="UP000654075">
    <property type="component" value="Unassembled WGS sequence"/>
</dbReference>
<protein>
    <recommendedName>
        <fullName evidence="3">J domain-containing protein</fullName>
    </recommendedName>
</protein>
<feature type="signal peptide" evidence="2">
    <location>
        <begin position="1"/>
        <end position="16"/>
    </location>
</feature>
<dbReference type="PROSITE" id="PS00028">
    <property type="entry name" value="ZINC_FINGER_C2H2_1"/>
    <property type="match status" value="1"/>
</dbReference>
<feature type="chain" id="PRO_5032606988" description="J domain-containing protein" evidence="2">
    <location>
        <begin position="17"/>
        <end position="361"/>
    </location>
</feature>
<organism evidence="4 5">
    <name type="scientific">Polarella glacialis</name>
    <name type="common">Dinoflagellate</name>
    <dbReference type="NCBI Taxonomy" id="89957"/>
    <lineage>
        <taxon>Eukaryota</taxon>
        <taxon>Sar</taxon>
        <taxon>Alveolata</taxon>
        <taxon>Dinophyceae</taxon>
        <taxon>Suessiales</taxon>
        <taxon>Suessiaceae</taxon>
        <taxon>Polarella</taxon>
    </lineage>
</organism>
<dbReference type="InterPro" id="IPR001623">
    <property type="entry name" value="DnaJ_domain"/>
</dbReference>
<feature type="domain" description="J" evidence="3">
    <location>
        <begin position="53"/>
        <end position="111"/>
    </location>
</feature>
<feature type="region of interest" description="Disordered" evidence="1">
    <location>
        <begin position="240"/>
        <end position="316"/>
    </location>
</feature>
<keyword evidence="5" id="KW-1185">Reference proteome</keyword>
<proteinExistence type="predicted"/>
<keyword evidence="2" id="KW-0732">Signal</keyword>
<name>A0A813HME7_POLGL</name>
<evidence type="ECO:0000256" key="1">
    <source>
        <dbReference type="SAM" id="MobiDB-lite"/>
    </source>
</evidence>
<dbReference type="PROSITE" id="PS50076">
    <property type="entry name" value="DNAJ_2"/>
    <property type="match status" value="1"/>
</dbReference>
<evidence type="ECO:0000313" key="4">
    <source>
        <dbReference type="EMBL" id="CAE8638934.1"/>
    </source>
</evidence>
<dbReference type="InterPro" id="IPR013087">
    <property type="entry name" value="Znf_C2H2_type"/>
</dbReference>
<reference evidence="4" key="1">
    <citation type="submission" date="2021-02" db="EMBL/GenBank/DDBJ databases">
        <authorList>
            <person name="Dougan E. K."/>
            <person name="Rhodes N."/>
            <person name="Thang M."/>
            <person name="Chan C."/>
        </authorList>
    </citation>
    <scope>NUCLEOTIDE SEQUENCE</scope>
</reference>
<evidence type="ECO:0000259" key="3">
    <source>
        <dbReference type="PROSITE" id="PS50076"/>
    </source>
</evidence>